<dbReference type="EMBL" id="SHNO01000001">
    <property type="protein sequence ID" value="MCX2977211.1"/>
    <property type="molecule type" value="Genomic_DNA"/>
</dbReference>
<name>A0ABT3T4M5_9GAMM</name>
<evidence type="ECO:0000256" key="1">
    <source>
        <dbReference type="SAM" id="Phobius"/>
    </source>
</evidence>
<keyword evidence="1" id="KW-0812">Transmembrane</keyword>
<feature type="transmembrane region" description="Helical" evidence="1">
    <location>
        <begin position="12"/>
        <end position="30"/>
    </location>
</feature>
<keyword evidence="1" id="KW-0472">Membrane</keyword>
<dbReference type="Proteomes" id="UP001143304">
    <property type="component" value="Unassembled WGS sequence"/>
</dbReference>
<feature type="transmembrane region" description="Helical" evidence="1">
    <location>
        <begin position="36"/>
        <end position="56"/>
    </location>
</feature>
<evidence type="ECO:0000313" key="3">
    <source>
        <dbReference type="Proteomes" id="UP001143304"/>
    </source>
</evidence>
<keyword evidence="3" id="KW-1185">Reference proteome</keyword>
<organism evidence="2 3">
    <name type="scientific">Candidatus Marimicrobium litorale</name>
    <dbReference type="NCBI Taxonomy" id="2518991"/>
    <lineage>
        <taxon>Bacteria</taxon>
        <taxon>Pseudomonadati</taxon>
        <taxon>Pseudomonadota</taxon>
        <taxon>Gammaproteobacteria</taxon>
        <taxon>Cellvibrionales</taxon>
        <taxon>Halieaceae</taxon>
        <taxon>Marimicrobium</taxon>
    </lineage>
</organism>
<comment type="caution">
    <text evidence="2">The sequence shown here is derived from an EMBL/GenBank/DDBJ whole genome shotgun (WGS) entry which is preliminary data.</text>
</comment>
<sequence length="128" mass="13748">MDSRFYFVLGDLFSNIAVGLVAGVLAALVVGEDWNMFLAMILAMVLGMVVGTVLWLPLGVLFGAMEVMLSTMFGGMMSGMVVGMWVAMSPVSVKAGALVGMACGLLAIVIIWIMNSRLRGIRDLRKER</sequence>
<keyword evidence="1" id="KW-1133">Transmembrane helix</keyword>
<proteinExistence type="predicted"/>
<reference evidence="2" key="1">
    <citation type="submission" date="2019-02" db="EMBL/GenBank/DDBJ databases">
        <authorList>
            <person name="Li S.-H."/>
        </authorList>
    </citation>
    <scope>NUCLEOTIDE SEQUENCE</scope>
    <source>
        <strain evidence="2">IMCC11814</strain>
    </source>
</reference>
<evidence type="ECO:0000313" key="2">
    <source>
        <dbReference type="EMBL" id="MCX2977211.1"/>
    </source>
</evidence>
<gene>
    <name evidence="2" type="ORF">EYC82_07570</name>
</gene>
<accession>A0ABT3T4M5</accession>
<feature type="transmembrane region" description="Helical" evidence="1">
    <location>
        <begin position="93"/>
        <end position="115"/>
    </location>
</feature>
<dbReference type="RefSeq" id="WP_279248940.1">
    <property type="nucleotide sequence ID" value="NZ_SHNO01000001.1"/>
</dbReference>
<feature type="transmembrane region" description="Helical" evidence="1">
    <location>
        <begin position="68"/>
        <end position="87"/>
    </location>
</feature>
<protein>
    <submittedName>
        <fullName evidence="2">Uncharacterized protein</fullName>
    </submittedName>
</protein>